<sequence>MTTAEHRYEILLAEEAERARARSVFQWGMIGGLGITLGGNLAAPLVSSSVPLALVMFSLPPLLAGWGAHLALTVHRAAPRTGAGKRAARGAITLATLLFAIALVASYTHLRELFITSGYAPWLASVIAVAIDLSLLTATAAWFAMRPASDAELRAARAEMEAEEEAQRKAQEAVERARLDAEREAREARDAELERARLAHEAELERARLVAEAELERARLEAQERARAEAQRVIERSRPSVLEPELDHRFAAQAEAAHRAGVAKRTPIEKVAAALELLSIGETNGGVERGCGVHRDTVQKLREWLSEGERAA</sequence>
<feature type="transmembrane region" description="Helical" evidence="2">
    <location>
        <begin position="24"/>
        <end position="46"/>
    </location>
</feature>
<name>A0ABV3V6R4_9MYCO</name>
<gene>
    <name evidence="3" type="ORF">ABFW12_01815</name>
</gene>
<evidence type="ECO:0000256" key="1">
    <source>
        <dbReference type="SAM" id="Coils"/>
    </source>
</evidence>
<comment type="caution">
    <text evidence="3">The sequence shown here is derived from an EMBL/GenBank/DDBJ whole genome shotgun (WGS) entry which is preliminary data.</text>
</comment>
<keyword evidence="2" id="KW-0472">Membrane</keyword>
<reference evidence="3 4" key="1">
    <citation type="submission" date="2024-04" db="EMBL/GenBank/DDBJ databases">
        <title>Genomic Markers of Mycobacteria.</title>
        <authorList>
            <person name="Soliman M.S."/>
            <person name="Elkholy A."/>
            <person name="Soliman N.S."/>
            <person name="Abbas A."/>
            <person name="Khayrat S."/>
            <person name="Shawky S."/>
        </authorList>
    </citation>
    <scope>NUCLEOTIDE SEQUENCE [LARGE SCALE GENOMIC DNA]</scope>
    <source>
        <strain evidence="3 4">Egy-CU-AM5</strain>
    </source>
</reference>
<dbReference type="EMBL" id="JBDLOU010000003">
    <property type="protein sequence ID" value="MEX3736965.1"/>
    <property type="molecule type" value="Genomic_DNA"/>
</dbReference>
<keyword evidence="2" id="KW-1133">Transmembrane helix</keyword>
<keyword evidence="2" id="KW-0812">Transmembrane</keyword>
<keyword evidence="4" id="KW-1185">Reference proteome</keyword>
<feature type="coiled-coil region" evidence="1">
    <location>
        <begin position="148"/>
        <end position="233"/>
    </location>
</feature>
<keyword evidence="1" id="KW-0175">Coiled coil</keyword>
<organism evidence="3 4">
    <name type="scientific">Mycolicibacterium porcinum</name>
    <dbReference type="NCBI Taxonomy" id="39693"/>
    <lineage>
        <taxon>Bacteria</taxon>
        <taxon>Bacillati</taxon>
        <taxon>Actinomycetota</taxon>
        <taxon>Actinomycetes</taxon>
        <taxon>Mycobacteriales</taxon>
        <taxon>Mycobacteriaceae</taxon>
        <taxon>Mycolicibacterium</taxon>
    </lineage>
</organism>
<dbReference type="Proteomes" id="UP001558474">
    <property type="component" value="Unassembled WGS sequence"/>
</dbReference>
<accession>A0ABV3V6R4</accession>
<proteinExistence type="predicted"/>
<feature type="transmembrane region" description="Helical" evidence="2">
    <location>
        <begin position="119"/>
        <end position="144"/>
    </location>
</feature>
<evidence type="ECO:0008006" key="5">
    <source>
        <dbReference type="Google" id="ProtNLM"/>
    </source>
</evidence>
<evidence type="ECO:0000313" key="3">
    <source>
        <dbReference type="EMBL" id="MEX3736965.1"/>
    </source>
</evidence>
<feature type="transmembrane region" description="Helical" evidence="2">
    <location>
        <begin position="52"/>
        <end position="75"/>
    </location>
</feature>
<feature type="transmembrane region" description="Helical" evidence="2">
    <location>
        <begin position="87"/>
        <end position="107"/>
    </location>
</feature>
<protein>
    <recommendedName>
        <fullName evidence="5">DUF2637 domain-containing protein</fullName>
    </recommendedName>
</protein>
<evidence type="ECO:0000313" key="4">
    <source>
        <dbReference type="Proteomes" id="UP001558474"/>
    </source>
</evidence>
<evidence type="ECO:0000256" key="2">
    <source>
        <dbReference type="SAM" id="Phobius"/>
    </source>
</evidence>
<dbReference type="RefSeq" id="WP_368572289.1">
    <property type="nucleotide sequence ID" value="NZ_JBDLOU010000003.1"/>
</dbReference>